<evidence type="ECO:0000256" key="5">
    <source>
        <dbReference type="ARBA" id="ARBA00022723"/>
    </source>
</evidence>
<evidence type="ECO:0000256" key="4">
    <source>
        <dbReference type="ARBA" id="ARBA00022490"/>
    </source>
</evidence>
<dbReference type="GO" id="GO:0008270">
    <property type="term" value="F:zinc ion binding"/>
    <property type="evidence" value="ECO:0007669"/>
    <property type="project" value="UniProtKB-KW"/>
</dbReference>
<gene>
    <name evidence="16" type="ORF">V1264_022719</name>
</gene>
<keyword evidence="9" id="KW-0472">Membrane</keyword>
<dbReference type="InterPro" id="IPR043145">
    <property type="entry name" value="Znf_ZZ_sf"/>
</dbReference>
<feature type="region of interest" description="Disordered" evidence="13">
    <location>
        <begin position="496"/>
        <end position="526"/>
    </location>
</feature>
<evidence type="ECO:0000313" key="17">
    <source>
        <dbReference type="Proteomes" id="UP001374579"/>
    </source>
</evidence>
<comment type="subcellular location">
    <subcellularLocation>
        <location evidence="2">Cell membrane</location>
        <location evidence="2">Sarcolemma</location>
        <topology evidence="2">Peripheral membrane protein</topology>
        <orientation evidence="2">Cytoplasmic side</orientation>
    </subcellularLocation>
    <subcellularLocation>
        <location evidence="1">Cytoplasm</location>
        <location evidence="1">Cytoskeleton</location>
    </subcellularLocation>
</comment>
<feature type="domain" description="WW" evidence="14">
    <location>
        <begin position="11"/>
        <end position="44"/>
    </location>
</feature>
<keyword evidence="3" id="KW-1003">Cell membrane</keyword>
<dbReference type="InterPro" id="IPR015154">
    <property type="entry name" value="EF-hand_dom_typ2"/>
</dbReference>
<evidence type="ECO:0000256" key="13">
    <source>
        <dbReference type="SAM" id="MobiDB-lite"/>
    </source>
</evidence>
<dbReference type="InterPro" id="IPR036020">
    <property type="entry name" value="WW_dom_sf"/>
</dbReference>
<dbReference type="GO" id="GO:0099536">
    <property type="term" value="P:synaptic signaling"/>
    <property type="evidence" value="ECO:0007669"/>
    <property type="project" value="TreeGrafter"/>
</dbReference>
<dbReference type="Pfam" id="PF09068">
    <property type="entry name" value="EF-hand_2"/>
    <property type="match status" value="1"/>
</dbReference>
<keyword evidence="10" id="KW-0009">Actin-binding</keyword>
<dbReference type="InterPro" id="IPR011992">
    <property type="entry name" value="EF-hand-dom_pair"/>
</dbReference>
<feature type="compositionally biased region" description="Polar residues" evidence="13">
    <location>
        <begin position="710"/>
        <end position="724"/>
    </location>
</feature>
<accession>A0AAN9G9M8</accession>
<evidence type="ECO:0000256" key="9">
    <source>
        <dbReference type="ARBA" id="ARBA00023136"/>
    </source>
</evidence>
<sequence>MAPAQADDSYDAIVKGWQCQETDRGVPFYIHNSDGATDWDHPYYTKVMEELDAYQDVHFAAYRTALKLRHLQKKFGLHLLSLQCLQSVMHDHGFPSGCTGTVDSQALQLILLDIFHTPDYRHFDTFRQDVASELLHNYLMNLFDLSRTGTVRVLSVKLALAALCNGSLSEKYHYFFQEIKSSQTFVSRDGLSAFIADLVQIADLLRESVAFGKNIAAAVDSCVQVAGTLGDGVPEKGFYTWLMREPQTLIWLPTLHRLIAAQTVKHDCKCSICKATPMVGFRYKCLQCFKFNMCQDCFFHGRVAKNHQLKHPIQEYCLPVTARDETKVFLKVVRNKISGRNRRPGKVAFLPVDNTADKGLTEWEMRSTPAPPSPPSASREEDVGLGSADGEVASDDSGHSSDQGGEGASQRSQTLPSPSHGSMYDNSNSPARYLEERQPKKAQSLLQDRHSLIHLVHRLRRENRLLRQQLRGRSCSLESDREMWRSCATAEVISEGSLESQSVSPDVSGHGSPDMTHPTFDKSGTELSRTISPIGEMTNTTADHQAYTSDFFNSILGTTTTTTAVADVTAPGAGMKSTSEVFASTPAVSTASVLKSGQHKPPRLLAEINSKNTVSISYIHPERSIMMAQSETPTATKVQHKVQVHAGSPPSQTEAEDTLDWAEGSRLGSVGDNKVAVSTPPPLRHNVSVDEIWADDTPCTIRKKISKPTRLNSGRKSVNFSFDTPETPDMKCRRKSTGSLKDADTFEVSGVETLDTPETLKRHSSMNRLGFQTPGADKSLFAVSRGDSVLKSPERQEIDEMIQWIDDAFPPDLSYSALSLCPDESTTQKRMLQAAEGIGQAMADLVQATADNCYM</sequence>
<dbReference type="InterPro" id="IPR015153">
    <property type="entry name" value="EF-hand_dom_typ1"/>
</dbReference>
<dbReference type="GO" id="GO:0045202">
    <property type="term" value="C:synapse"/>
    <property type="evidence" value="ECO:0007669"/>
    <property type="project" value="GOC"/>
</dbReference>
<dbReference type="SUPFAM" id="SSF51045">
    <property type="entry name" value="WW domain"/>
    <property type="match status" value="1"/>
</dbReference>
<dbReference type="PROSITE" id="PS50020">
    <property type="entry name" value="WW_DOMAIN_2"/>
    <property type="match status" value="1"/>
</dbReference>
<evidence type="ECO:0000259" key="15">
    <source>
        <dbReference type="PROSITE" id="PS50135"/>
    </source>
</evidence>
<evidence type="ECO:0000256" key="2">
    <source>
        <dbReference type="ARBA" id="ARBA00004278"/>
    </source>
</evidence>
<evidence type="ECO:0000313" key="16">
    <source>
        <dbReference type="EMBL" id="KAK7099634.1"/>
    </source>
</evidence>
<dbReference type="Proteomes" id="UP001374579">
    <property type="component" value="Unassembled WGS sequence"/>
</dbReference>
<dbReference type="GO" id="GO:0042383">
    <property type="term" value="C:sarcolemma"/>
    <property type="evidence" value="ECO:0007669"/>
    <property type="project" value="UniProtKB-SubCell"/>
</dbReference>
<dbReference type="AlphaFoldDB" id="A0AAN9G9M8"/>
<proteinExistence type="predicted"/>
<reference evidence="16 17" key="1">
    <citation type="submission" date="2024-02" db="EMBL/GenBank/DDBJ databases">
        <title>Chromosome-scale genome assembly of the rough periwinkle Littorina saxatilis.</title>
        <authorList>
            <person name="De Jode A."/>
            <person name="Faria R."/>
            <person name="Formenti G."/>
            <person name="Sims Y."/>
            <person name="Smith T.P."/>
            <person name="Tracey A."/>
            <person name="Wood J.M.D."/>
            <person name="Zagrodzka Z.B."/>
            <person name="Johannesson K."/>
            <person name="Butlin R.K."/>
            <person name="Leder E.H."/>
        </authorList>
    </citation>
    <scope>NUCLEOTIDE SEQUENCE [LARGE SCALE GENOMIC DNA]</scope>
    <source>
        <strain evidence="16">Snail1</strain>
        <tissue evidence="16">Muscle</tissue>
    </source>
</reference>
<evidence type="ECO:0000256" key="12">
    <source>
        <dbReference type="PROSITE-ProRule" id="PRU00228"/>
    </source>
</evidence>
<evidence type="ECO:0000259" key="14">
    <source>
        <dbReference type="PROSITE" id="PS50020"/>
    </source>
</evidence>
<feature type="region of interest" description="Disordered" evidence="13">
    <location>
        <begin position="710"/>
        <end position="736"/>
    </location>
</feature>
<feature type="compositionally biased region" description="Polar residues" evidence="13">
    <location>
        <begin position="409"/>
        <end position="430"/>
    </location>
</feature>
<keyword evidence="7" id="KW-0862">Zinc</keyword>
<dbReference type="PANTHER" id="PTHR12268:SF14">
    <property type="entry name" value="DYSTROPHIN-1"/>
    <property type="match status" value="1"/>
</dbReference>
<keyword evidence="5" id="KW-0479">Metal-binding</keyword>
<dbReference type="Pfam" id="PF09069">
    <property type="entry name" value="EF-hand_3"/>
    <property type="match status" value="1"/>
</dbReference>
<dbReference type="GO" id="GO:0003779">
    <property type="term" value="F:actin binding"/>
    <property type="evidence" value="ECO:0007669"/>
    <property type="project" value="UniProtKB-KW"/>
</dbReference>
<evidence type="ECO:0000256" key="8">
    <source>
        <dbReference type="ARBA" id="ARBA00022837"/>
    </source>
</evidence>
<dbReference type="InterPro" id="IPR050774">
    <property type="entry name" value="KCMF1/Dystrophin"/>
</dbReference>
<protein>
    <recommendedName>
        <fullName evidence="18">Dystrophin</fullName>
    </recommendedName>
</protein>
<evidence type="ECO:0000256" key="6">
    <source>
        <dbReference type="ARBA" id="ARBA00022771"/>
    </source>
</evidence>
<comment type="caution">
    <text evidence="16">The sequence shown here is derived from an EMBL/GenBank/DDBJ whole genome shotgun (WGS) entry which is preliminary data.</text>
</comment>
<evidence type="ECO:0000256" key="1">
    <source>
        <dbReference type="ARBA" id="ARBA00004245"/>
    </source>
</evidence>
<dbReference type="Gene3D" id="3.30.60.90">
    <property type="match status" value="1"/>
</dbReference>
<dbReference type="CDD" id="cd02334">
    <property type="entry name" value="ZZ_dystrophin"/>
    <property type="match status" value="1"/>
</dbReference>
<dbReference type="GO" id="GO:0005737">
    <property type="term" value="C:cytoplasm"/>
    <property type="evidence" value="ECO:0007669"/>
    <property type="project" value="UniProtKB-ARBA"/>
</dbReference>
<keyword evidence="17" id="KW-1185">Reference proteome</keyword>
<evidence type="ECO:0008006" key="18">
    <source>
        <dbReference type="Google" id="ProtNLM"/>
    </source>
</evidence>
<evidence type="ECO:0000256" key="10">
    <source>
        <dbReference type="ARBA" id="ARBA00023203"/>
    </source>
</evidence>
<feature type="region of interest" description="Disordered" evidence="13">
    <location>
        <begin position="360"/>
        <end position="445"/>
    </location>
</feature>
<keyword evidence="6 12" id="KW-0863">Zinc-finger</keyword>
<dbReference type="CDD" id="cd00201">
    <property type="entry name" value="WW"/>
    <property type="match status" value="1"/>
</dbReference>
<dbReference type="SUPFAM" id="SSF47473">
    <property type="entry name" value="EF-hand"/>
    <property type="match status" value="2"/>
</dbReference>
<dbReference type="PROSITE" id="PS50135">
    <property type="entry name" value="ZF_ZZ_2"/>
    <property type="match status" value="1"/>
</dbReference>
<dbReference type="GO" id="GO:0016010">
    <property type="term" value="C:dystrophin-associated glycoprotein complex"/>
    <property type="evidence" value="ECO:0007669"/>
    <property type="project" value="UniProtKB-ARBA"/>
</dbReference>
<dbReference type="InterPro" id="IPR001202">
    <property type="entry name" value="WW_dom"/>
</dbReference>
<feature type="domain" description="ZZ-type" evidence="15">
    <location>
        <begin position="265"/>
        <end position="321"/>
    </location>
</feature>
<dbReference type="EMBL" id="JBAMIC010000011">
    <property type="protein sequence ID" value="KAK7099634.1"/>
    <property type="molecule type" value="Genomic_DNA"/>
</dbReference>
<name>A0AAN9G9M8_9CAEN</name>
<dbReference type="Gene3D" id="1.10.238.10">
    <property type="entry name" value="EF-hand"/>
    <property type="match status" value="2"/>
</dbReference>
<dbReference type="PANTHER" id="PTHR12268">
    <property type="entry name" value="E3 UBIQUITIN-PROTEIN LIGASE KCMF1"/>
    <property type="match status" value="1"/>
</dbReference>
<evidence type="ECO:0000256" key="7">
    <source>
        <dbReference type="ARBA" id="ARBA00022833"/>
    </source>
</evidence>
<keyword evidence="8" id="KW-0106">Calcium</keyword>
<dbReference type="Gene3D" id="6.10.140.70">
    <property type="match status" value="1"/>
</dbReference>
<dbReference type="GO" id="GO:0005856">
    <property type="term" value="C:cytoskeleton"/>
    <property type="evidence" value="ECO:0007669"/>
    <property type="project" value="UniProtKB-SubCell"/>
</dbReference>
<dbReference type="SMART" id="SM00291">
    <property type="entry name" value="ZnF_ZZ"/>
    <property type="match status" value="1"/>
</dbReference>
<organism evidence="16 17">
    <name type="scientific">Littorina saxatilis</name>
    <dbReference type="NCBI Taxonomy" id="31220"/>
    <lineage>
        <taxon>Eukaryota</taxon>
        <taxon>Metazoa</taxon>
        <taxon>Spiralia</taxon>
        <taxon>Lophotrochozoa</taxon>
        <taxon>Mollusca</taxon>
        <taxon>Gastropoda</taxon>
        <taxon>Caenogastropoda</taxon>
        <taxon>Littorinimorpha</taxon>
        <taxon>Littorinoidea</taxon>
        <taxon>Littorinidae</taxon>
        <taxon>Littorina</taxon>
    </lineage>
</organism>
<dbReference type="InterPro" id="IPR000433">
    <property type="entry name" value="Znf_ZZ"/>
</dbReference>
<dbReference type="Pfam" id="PF00569">
    <property type="entry name" value="ZZ"/>
    <property type="match status" value="1"/>
</dbReference>
<keyword evidence="4" id="KW-0963">Cytoplasm</keyword>
<keyword evidence="11" id="KW-0206">Cytoskeleton</keyword>
<evidence type="ECO:0000256" key="11">
    <source>
        <dbReference type="ARBA" id="ARBA00023212"/>
    </source>
</evidence>
<dbReference type="SUPFAM" id="SSF57850">
    <property type="entry name" value="RING/U-box"/>
    <property type="match status" value="1"/>
</dbReference>
<evidence type="ECO:0000256" key="3">
    <source>
        <dbReference type="ARBA" id="ARBA00022475"/>
    </source>
</evidence>